<evidence type="ECO:0000256" key="7">
    <source>
        <dbReference type="ARBA" id="ARBA00023053"/>
    </source>
</evidence>
<evidence type="ECO:0000256" key="1">
    <source>
        <dbReference type="ARBA" id="ARBA00004141"/>
    </source>
</evidence>
<comment type="similarity">
    <text evidence="2 13">Belongs to the amiloride-sensitive sodium channel (TC 1.A.6) family.</text>
</comment>
<keyword evidence="3 13" id="KW-0813">Transport</keyword>
<feature type="non-terminal residue" evidence="15">
    <location>
        <position position="1"/>
    </location>
</feature>
<evidence type="ECO:0000256" key="9">
    <source>
        <dbReference type="ARBA" id="ARBA00023136"/>
    </source>
</evidence>
<keyword evidence="10" id="KW-0325">Glycoprotein</keyword>
<evidence type="ECO:0000256" key="8">
    <source>
        <dbReference type="ARBA" id="ARBA00023065"/>
    </source>
</evidence>
<keyword evidence="4 13" id="KW-0894">Sodium channel</keyword>
<dbReference type="InterPro" id="IPR001873">
    <property type="entry name" value="ENaC"/>
</dbReference>
<dbReference type="Pfam" id="PF00858">
    <property type="entry name" value="ASC"/>
    <property type="match status" value="1"/>
</dbReference>
<keyword evidence="16" id="KW-1185">Reference proteome</keyword>
<comment type="caution">
    <text evidence="15">The sequence shown here is derived from an EMBL/GenBank/DDBJ whole genome shotgun (WGS) entry which is preliminary data.</text>
</comment>
<protein>
    <submittedName>
        <fullName evidence="15">Uncharacterized protein</fullName>
    </submittedName>
</protein>
<evidence type="ECO:0000256" key="11">
    <source>
        <dbReference type="ARBA" id="ARBA00023201"/>
    </source>
</evidence>
<dbReference type="GO" id="GO:0005272">
    <property type="term" value="F:sodium channel activity"/>
    <property type="evidence" value="ECO:0007669"/>
    <property type="project" value="UniProtKB-KW"/>
</dbReference>
<accession>A0AAN5I9U0</accession>
<evidence type="ECO:0000313" key="15">
    <source>
        <dbReference type="EMBL" id="GMR58033.1"/>
    </source>
</evidence>
<evidence type="ECO:0000256" key="3">
    <source>
        <dbReference type="ARBA" id="ARBA00022448"/>
    </source>
</evidence>
<comment type="subcellular location">
    <subcellularLocation>
        <location evidence="1">Membrane</location>
        <topology evidence="1">Multi-pass membrane protein</topology>
    </subcellularLocation>
</comment>
<keyword evidence="7" id="KW-0915">Sodium</keyword>
<evidence type="ECO:0000256" key="13">
    <source>
        <dbReference type="RuleBase" id="RU000679"/>
    </source>
</evidence>
<reference evidence="16" key="1">
    <citation type="submission" date="2022-10" db="EMBL/GenBank/DDBJ databases">
        <title>Genome assembly of Pristionchus species.</title>
        <authorList>
            <person name="Yoshida K."/>
            <person name="Sommer R.J."/>
        </authorList>
    </citation>
    <scope>NUCLEOTIDE SEQUENCE [LARGE SCALE GENOMIC DNA]</scope>
    <source>
        <strain evidence="16">RS5460</strain>
    </source>
</reference>
<keyword evidence="9" id="KW-0472">Membrane</keyword>
<dbReference type="AlphaFoldDB" id="A0AAN5I9U0"/>
<dbReference type="GO" id="GO:0016020">
    <property type="term" value="C:membrane"/>
    <property type="evidence" value="ECO:0007669"/>
    <property type="project" value="UniProtKB-SubCell"/>
</dbReference>
<dbReference type="EMBL" id="BTRK01000006">
    <property type="protein sequence ID" value="GMR58033.1"/>
    <property type="molecule type" value="Genomic_DNA"/>
</dbReference>
<evidence type="ECO:0000256" key="5">
    <source>
        <dbReference type="ARBA" id="ARBA00022692"/>
    </source>
</evidence>
<feature type="signal peptide" evidence="14">
    <location>
        <begin position="1"/>
        <end position="15"/>
    </location>
</feature>
<feature type="chain" id="PRO_5042949606" evidence="14">
    <location>
        <begin position="16"/>
        <end position="95"/>
    </location>
</feature>
<evidence type="ECO:0000256" key="2">
    <source>
        <dbReference type="ARBA" id="ARBA00007193"/>
    </source>
</evidence>
<evidence type="ECO:0000256" key="14">
    <source>
        <dbReference type="SAM" id="SignalP"/>
    </source>
</evidence>
<proteinExistence type="inferred from homology"/>
<organism evidence="15 16">
    <name type="scientific">Pristionchus mayeri</name>
    <dbReference type="NCBI Taxonomy" id="1317129"/>
    <lineage>
        <taxon>Eukaryota</taxon>
        <taxon>Metazoa</taxon>
        <taxon>Ecdysozoa</taxon>
        <taxon>Nematoda</taxon>
        <taxon>Chromadorea</taxon>
        <taxon>Rhabditida</taxon>
        <taxon>Rhabditina</taxon>
        <taxon>Diplogasteromorpha</taxon>
        <taxon>Diplogasteroidea</taxon>
        <taxon>Neodiplogasteridae</taxon>
        <taxon>Pristionchus</taxon>
    </lineage>
</organism>
<keyword evidence="6" id="KW-1133">Transmembrane helix</keyword>
<sequence>AILLCIIGMVYLIHCNIQEFKNDEGSVKVKHTSNRMRLPKITFCNNHPIKRSYVEHFNSTGQLSEEVEKYILLANRDPMMIGKSEKELSELAELD</sequence>
<keyword evidence="12 13" id="KW-0407">Ion channel</keyword>
<evidence type="ECO:0000256" key="4">
    <source>
        <dbReference type="ARBA" id="ARBA00022461"/>
    </source>
</evidence>
<evidence type="ECO:0000256" key="6">
    <source>
        <dbReference type="ARBA" id="ARBA00022989"/>
    </source>
</evidence>
<gene>
    <name evidence="15" type="ORF">PMAYCL1PPCAC_28228</name>
</gene>
<evidence type="ECO:0000256" key="12">
    <source>
        <dbReference type="ARBA" id="ARBA00023303"/>
    </source>
</evidence>
<evidence type="ECO:0000256" key="10">
    <source>
        <dbReference type="ARBA" id="ARBA00023180"/>
    </source>
</evidence>
<keyword evidence="8 13" id="KW-0406">Ion transport</keyword>
<feature type="non-terminal residue" evidence="15">
    <location>
        <position position="95"/>
    </location>
</feature>
<name>A0AAN5I9U0_9BILA</name>
<keyword evidence="5 13" id="KW-0812">Transmembrane</keyword>
<evidence type="ECO:0000313" key="16">
    <source>
        <dbReference type="Proteomes" id="UP001328107"/>
    </source>
</evidence>
<dbReference type="Proteomes" id="UP001328107">
    <property type="component" value="Unassembled WGS sequence"/>
</dbReference>
<keyword evidence="11 13" id="KW-0739">Sodium transport</keyword>
<keyword evidence="14" id="KW-0732">Signal</keyword>